<feature type="domain" description="RRM" evidence="5">
    <location>
        <begin position="307"/>
        <end position="381"/>
    </location>
</feature>
<reference evidence="6 7" key="1">
    <citation type="journal article" date="2011" name="J. Gen. Appl. Microbiol.">
        <title>Draft genome sequencing of the enigmatic yeast Saitoella complicata.</title>
        <authorList>
            <person name="Nishida H."/>
            <person name="Hamamoto M."/>
            <person name="Sugiyama J."/>
        </authorList>
    </citation>
    <scope>NUCLEOTIDE SEQUENCE [LARGE SCALE GENOMIC DNA]</scope>
    <source>
        <strain evidence="6 7">NRRL Y-17804</strain>
    </source>
</reference>
<feature type="chain" id="PRO_5013130825" description="RRM domain-containing protein" evidence="4">
    <location>
        <begin position="16"/>
        <end position="878"/>
    </location>
</feature>
<dbReference type="PANTHER" id="PTHR14089:SF8">
    <property type="entry name" value="RNA-BINDING PROTEIN MRN1"/>
    <property type="match status" value="1"/>
</dbReference>
<evidence type="ECO:0000259" key="5">
    <source>
        <dbReference type="PROSITE" id="PS50102"/>
    </source>
</evidence>
<dbReference type="SMART" id="SM00360">
    <property type="entry name" value="RRM"/>
    <property type="match status" value="4"/>
</dbReference>
<feature type="domain" description="RRM" evidence="5">
    <location>
        <begin position="654"/>
        <end position="732"/>
    </location>
</feature>
<proteinExistence type="predicted"/>
<feature type="region of interest" description="Disordered" evidence="3">
    <location>
        <begin position="182"/>
        <end position="209"/>
    </location>
</feature>
<organism evidence="6 7">
    <name type="scientific">Saitoella complicata (strain BCRC 22490 / CBS 7301 / JCM 7358 / NBRC 10748 / NRRL Y-17804)</name>
    <dbReference type="NCBI Taxonomy" id="698492"/>
    <lineage>
        <taxon>Eukaryota</taxon>
        <taxon>Fungi</taxon>
        <taxon>Dikarya</taxon>
        <taxon>Ascomycota</taxon>
        <taxon>Taphrinomycotina</taxon>
        <taxon>Taphrinomycotina incertae sedis</taxon>
        <taxon>Saitoella</taxon>
    </lineage>
</organism>
<feature type="region of interest" description="Disordered" evidence="3">
    <location>
        <begin position="729"/>
        <end position="764"/>
    </location>
</feature>
<dbReference type="InterPro" id="IPR012677">
    <property type="entry name" value="Nucleotide-bd_a/b_plait_sf"/>
</dbReference>
<evidence type="ECO:0000313" key="7">
    <source>
        <dbReference type="Proteomes" id="UP000033140"/>
    </source>
</evidence>
<evidence type="ECO:0000313" key="6">
    <source>
        <dbReference type="EMBL" id="GAO48757.1"/>
    </source>
</evidence>
<feature type="domain" description="RRM" evidence="5">
    <location>
        <begin position="398"/>
        <end position="464"/>
    </location>
</feature>
<reference evidence="6 7" key="2">
    <citation type="journal article" date="2014" name="J. Gen. Appl. Microbiol.">
        <title>The early diverging ascomycetous budding yeast Saitoella complicata has three histone deacetylases belonging to the Clr6, Hos2, and Rpd3 lineages.</title>
        <authorList>
            <person name="Nishida H."/>
            <person name="Matsumoto T."/>
            <person name="Kondo S."/>
            <person name="Hamamoto M."/>
            <person name="Yoshikawa H."/>
        </authorList>
    </citation>
    <scope>NUCLEOTIDE SEQUENCE [LARGE SCALE GENOMIC DNA]</scope>
    <source>
        <strain evidence="6 7">NRRL Y-17804</strain>
    </source>
</reference>
<dbReference type="InterPro" id="IPR000504">
    <property type="entry name" value="RRM_dom"/>
</dbReference>
<dbReference type="PANTHER" id="PTHR14089">
    <property type="entry name" value="PRE-MRNA-SPLICING FACTOR RBM22"/>
    <property type="match status" value="1"/>
</dbReference>
<feature type="signal peptide" evidence="4">
    <location>
        <begin position="1"/>
        <end position="15"/>
    </location>
</feature>
<keyword evidence="4" id="KW-0732">Signal</keyword>
<keyword evidence="7" id="KW-1185">Reference proteome</keyword>
<dbReference type="InterPro" id="IPR035979">
    <property type="entry name" value="RBD_domain_sf"/>
</dbReference>
<dbReference type="AlphaFoldDB" id="A0A0E9NFW1"/>
<dbReference type="InterPro" id="IPR039171">
    <property type="entry name" value="Cwc2/Slt11"/>
</dbReference>
<dbReference type="GO" id="GO:0010494">
    <property type="term" value="C:cytoplasmic stress granule"/>
    <property type="evidence" value="ECO:0007669"/>
    <property type="project" value="TreeGrafter"/>
</dbReference>
<dbReference type="Proteomes" id="UP000033140">
    <property type="component" value="Unassembled WGS sequence"/>
</dbReference>
<evidence type="ECO:0000256" key="3">
    <source>
        <dbReference type="SAM" id="MobiDB-lite"/>
    </source>
</evidence>
<feature type="compositionally biased region" description="Gly residues" evidence="3">
    <location>
        <begin position="742"/>
        <end position="758"/>
    </location>
</feature>
<name>A0A0E9NFW1_SAICN</name>
<dbReference type="EMBL" id="BACD03000017">
    <property type="protein sequence ID" value="GAO48757.1"/>
    <property type="molecule type" value="Genomic_DNA"/>
</dbReference>
<accession>A0A0E9NFW1</accession>
<evidence type="ECO:0000256" key="2">
    <source>
        <dbReference type="PROSITE-ProRule" id="PRU00176"/>
    </source>
</evidence>
<gene>
    <name evidence="6" type="ORF">G7K_2926-t1</name>
</gene>
<dbReference type="SUPFAM" id="SSF54928">
    <property type="entry name" value="RNA-binding domain, RBD"/>
    <property type="match status" value="3"/>
</dbReference>
<evidence type="ECO:0000256" key="1">
    <source>
        <dbReference type="ARBA" id="ARBA00022884"/>
    </source>
</evidence>
<evidence type="ECO:0000256" key="4">
    <source>
        <dbReference type="SAM" id="SignalP"/>
    </source>
</evidence>
<protein>
    <recommendedName>
        <fullName evidence="5">RRM domain-containing protein</fullName>
    </recommendedName>
</protein>
<sequence>MLAMVLSELILSILADHPLPSFAIKRVDLPESHNPHTALTRPGRLRLQLVSTSAVGISAVDRYPSSPSSVFSNTFLVTTGGKVSHWIVETPRCPPATLPHKTLILRPAGTEPRSCTKSKESGPFVLSLLSRLYRVSHSLFPTSLTLVGTRSLRSTLGSTFSSLRYLKTSPAQLKLVSLTDQVQPNNKPHHPSLAALDNHNNPQRSPDPAHYQVPVYYTLSPQQSYAIMHPSQNIPPPLHLSPNSYPDMASPALSYEGPLYTPLLPAGLLLGSPFQPPTPGFLGGWLPMSPGLVQGGPLGQEIDTGSRTIYLGNLPRDIPLSDILSHIHPPAALESIRFLPEKSCLFLSFANPLHALHFHTNLRSNPLVIRGQEVKIGWGRSSQLSATLQSQIEAGATRCVFLGGLEEGEGEDEIREELGRFGQVEHVRIITEKGIGFVHFLSVATAVRCVQLLPVEGKWTGRRIGFGRDRCAFVQKTAGFAEHQQPLMAGTNYGLGTYIPTPATNSSFDTTPLASSITTNTTATNTSADPLGLSNLLGAVNATSLTTMGSQSQGNRTVYLGHIPPSTELYEILNVVRGGILENVRYLPEKHICFLTFVEPAGAANFYANATSKGRSGGSGGLVVRNKRLRIGWGKYSGPLTAGVALAVAAGATRNVYVGNLEFDENPEMNEETISRLRADFEEFGEIELVNSLPEKSCAWVNFTSILNAWRAVEGIRGRDTYRRQRVSFGKDRCGNAPRQQRGGGEGDSGMGGSGEGDSQGMEDSWASFAQQQQLGNGAFAAGGLGIPTMQSLETGLYGLAIGGAEEIDEALNGHAREECVVNAVTLIQYLNQKLQDVNQEPKVDCTVGPLQPMARFLSTSIRMRGVRTLRPADIRIA</sequence>
<comment type="caution">
    <text evidence="6">The sequence shown here is derived from an EMBL/GenBank/DDBJ whole genome shotgun (WGS) entry which is preliminary data.</text>
</comment>
<dbReference type="STRING" id="698492.A0A0E9NFW1"/>
<keyword evidence="1 2" id="KW-0694">RNA-binding</keyword>
<dbReference type="Pfam" id="PF00076">
    <property type="entry name" value="RRM_1"/>
    <property type="match status" value="1"/>
</dbReference>
<dbReference type="GO" id="GO:0003729">
    <property type="term" value="F:mRNA binding"/>
    <property type="evidence" value="ECO:0007669"/>
    <property type="project" value="TreeGrafter"/>
</dbReference>
<reference evidence="6 7" key="3">
    <citation type="journal article" date="2015" name="Genome Announc.">
        <title>Draft Genome Sequence of the Archiascomycetous Yeast Saitoella complicata.</title>
        <authorList>
            <person name="Yamauchi K."/>
            <person name="Kondo S."/>
            <person name="Hamamoto M."/>
            <person name="Takahashi Y."/>
            <person name="Ogura Y."/>
            <person name="Hayashi T."/>
            <person name="Nishida H."/>
        </authorList>
    </citation>
    <scope>NUCLEOTIDE SEQUENCE [LARGE SCALE GENOMIC DNA]</scope>
    <source>
        <strain evidence="6 7">NRRL Y-17804</strain>
    </source>
</reference>
<dbReference type="Gene3D" id="3.30.70.330">
    <property type="match status" value="4"/>
</dbReference>
<dbReference type="PROSITE" id="PS50102">
    <property type="entry name" value="RRM"/>
    <property type="match status" value="3"/>
</dbReference>